<evidence type="ECO:0000313" key="1">
    <source>
        <dbReference type="EMBL" id="SIT95254.1"/>
    </source>
</evidence>
<keyword evidence="2" id="KW-1185">Reference proteome</keyword>
<name>A0A1R3XTX4_9BACT</name>
<evidence type="ECO:0000313" key="2">
    <source>
        <dbReference type="Proteomes" id="UP000187181"/>
    </source>
</evidence>
<gene>
    <name evidence="1" type="ORF">SAMN05444128_3988</name>
</gene>
<dbReference type="AlphaFoldDB" id="A0A1R3XTX4"/>
<proteinExistence type="predicted"/>
<organism evidence="1 2">
    <name type="scientific">Pontibacter indicus</name>
    <dbReference type="NCBI Taxonomy" id="1317125"/>
    <lineage>
        <taxon>Bacteria</taxon>
        <taxon>Pseudomonadati</taxon>
        <taxon>Bacteroidota</taxon>
        <taxon>Cytophagia</taxon>
        <taxon>Cytophagales</taxon>
        <taxon>Hymenobacteraceae</taxon>
        <taxon>Pontibacter</taxon>
    </lineage>
</organism>
<dbReference type="InterPro" id="IPR024653">
    <property type="entry name" value="Peptidase_M10/M27/M57"/>
</dbReference>
<reference evidence="2" key="1">
    <citation type="submission" date="2017-01" db="EMBL/GenBank/DDBJ databases">
        <authorList>
            <person name="Varghese N."/>
            <person name="Submissions S."/>
        </authorList>
    </citation>
    <scope>NUCLEOTIDE SEQUENCE [LARGE SCALE GENOMIC DNA]</scope>
    <source>
        <strain evidence="2">LP100</strain>
    </source>
</reference>
<feature type="non-terminal residue" evidence="1">
    <location>
        <position position="1"/>
    </location>
</feature>
<sequence length="43" mass="4683">GAVHIPGTPTGADPNSWMLACIGTGVNRYFNANDRTALRYLYQ</sequence>
<protein>
    <submittedName>
        <fullName evidence="1">Dual-action HEIGH metallo-peptidase</fullName>
    </submittedName>
</protein>
<dbReference type="Proteomes" id="UP000187181">
    <property type="component" value="Unassembled WGS sequence"/>
</dbReference>
<accession>A0A1R3XTX4</accession>
<dbReference type="EMBL" id="FTPP01000006">
    <property type="protein sequence ID" value="SIT95254.1"/>
    <property type="molecule type" value="Genomic_DNA"/>
</dbReference>
<dbReference type="Pfam" id="PF12388">
    <property type="entry name" value="Peptidase_M57"/>
    <property type="match status" value="1"/>
</dbReference>